<evidence type="ECO:0000259" key="3">
    <source>
        <dbReference type="PROSITE" id="PS50110"/>
    </source>
</evidence>
<feature type="domain" description="Response regulatory" evidence="3">
    <location>
        <begin position="2"/>
        <end position="117"/>
    </location>
</feature>
<dbReference type="PROSITE" id="PS50110">
    <property type="entry name" value="RESPONSE_REGULATORY"/>
    <property type="match status" value="1"/>
</dbReference>
<dbReference type="EMBL" id="FWZT01000016">
    <property type="protein sequence ID" value="SMF52488.1"/>
    <property type="molecule type" value="Genomic_DNA"/>
</dbReference>
<proteinExistence type="predicted"/>
<dbReference type="InterPro" id="IPR001789">
    <property type="entry name" value="Sig_transdc_resp-reg_receiver"/>
</dbReference>
<keyword evidence="1 2" id="KW-0597">Phosphoprotein</keyword>
<dbReference type="AlphaFoldDB" id="A0A1Y6CF88"/>
<organism evidence="4 5">
    <name type="scientific">Pseudobacteriovorax antillogorgiicola</name>
    <dbReference type="NCBI Taxonomy" id="1513793"/>
    <lineage>
        <taxon>Bacteria</taxon>
        <taxon>Pseudomonadati</taxon>
        <taxon>Bdellovibrionota</taxon>
        <taxon>Oligoflexia</taxon>
        <taxon>Oligoflexales</taxon>
        <taxon>Pseudobacteriovoracaceae</taxon>
        <taxon>Pseudobacteriovorax</taxon>
    </lineage>
</organism>
<dbReference type="SMART" id="SM00448">
    <property type="entry name" value="REC"/>
    <property type="match status" value="1"/>
</dbReference>
<protein>
    <submittedName>
        <fullName evidence="4">Two-component system, chemotaxis family, response regulator CheY</fullName>
    </submittedName>
</protein>
<keyword evidence="5" id="KW-1185">Reference proteome</keyword>
<dbReference type="GO" id="GO:0000160">
    <property type="term" value="P:phosphorelay signal transduction system"/>
    <property type="evidence" value="ECO:0007669"/>
    <property type="project" value="InterPro"/>
</dbReference>
<accession>A0A1Y6CF88</accession>
<dbReference type="Pfam" id="PF00072">
    <property type="entry name" value="Response_reg"/>
    <property type="match status" value="1"/>
</dbReference>
<dbReference type="InterPro" id="IPR011006">
    <property type="entry name" value="CheY-like_superfamily"/>
</dbReference>
<dbReference type="STRING" id="1513793.SAMN06296036_11658"/>
<sequence>MKVIICDDSKAVHSMITMYLDDTPYEVESVFDAVDLVVKVEQGKGDTSAIFLDWEMPKINGLETLRFLRKSGCSTPIIMLTGKNSESHIRDAMDSGAHSYVMKPFTKDLVMAALKSI</sequence>
<dbReference type="RefSeq" id="WP_132321798.1">
    <property type="nucleotide sequence ID" value="NZ_FWZT01000016.1"/>
</dbReference>
<dbReference type="SUPFAM" id="SSF52172">
    <property type="entry name" value="CheY-like"/>
    <property type="match status" value="1"/>
</dbReference>
<dbReference type="Proteomes" id="UP000192907">
    <property type="component" value="Unassembled WGS sequence"/>
</dbReference>
<gene>
    <name evidence="4" type="ORF">SAMN06296036_11658</name>
</gene>
<dbReference type="PANTHER" id="PTHR44591:SF3">
    <property type="entry name" value="RESPONSE REGULATORY DOMAIN-CONTAINING PROTEIN"/>
    <property type="match status" value="1"/>
</dbReference>
<evidence type="ECO:0000313" key="4">
    <source>
        <dbReference type="EMBL" id="SMF52488.1"/>
    </source>
</evidence>
<dbReference type="InterPro" id="IPR050595">
    <property type="entry name" value="Bact_response_regulator"/>
</dbReference>
<evidence type="ECO:0000256" key="1">
    <source>
        <dbReference type="ARBA" id="ARBA00022553"/>
    </source>
</evidence>
<dbReference type="Gene3D" id="3.40.50.2300">
    <property type="match status" value="1"/>
</dbReference>
<dbReference type="OrthoDB" id="9808843at2"/>
<evidence type="ECO:0000313" key="5">
    <source>
        <dbReference type="Proteomes" id="UP000192907"/>
    </source>
</evidence>
<feature type="modified residue" description="4-aspartylphosphate" evidence="2">
    <location>
        <position position="53"/>
    </location>
</feature>
<evidence type="ECO:0000256" key="2">
    <source>
        <dbReference type="PROSITE-ProRule" id="PRU00169"/>
    </source>
</evidence>
<name>A0A1Y6CF88_9BACT</name>
<reference evidence="5" key="1">
    <citation type="submission" date="2017-04" db="EMBL/GenBank/DDBJ databases">
        <authorList>
            <person name="Varghese N."/>
            <person name="Submissions S."/>
        </authorList>
    </citation>
    <scope>NUCLEOTIDE SEQUENCE [LARGE SCALE GENOMIC DNA]</scope>
    <source>
        <strain evidence="5">RKEM611</strain>
    </source>
</reference>
<dbReference type="PANTHER" id="PTHR44591">
    <property type="entry name" value="STRESS RESPONSE REGULATOR PROTEIN 1"/>
    <property type="match status" value="1"/>
</dbReference>
<dbReference type="CDD" id="cd00156">
    <property type="entry name" value="REC"/>
    <property type="match status" value="1"/>
</dbReference>